<protein>
    <submittedName>
        <fullName evidence="1">Uncharacterized protein</fullName>
    </submittedName>
</protein>
<keyword evidence="2" id="KW-1185">Reference proteome</keyword>
<gene>
    <name evidence="1" type="ORF">AAFF_G00218730</name>
</gene>
<sequence length="250" mass="28516">MDDVTSILQTAACTTRLLKRLGLFGRNILQLPLQSISLGYKQGKTRLVQRLRESTDQLVRCADAQVCIERKWKAEVEVDQAISRLKHLEVVGKVQAGWTGLGWGEAVRFWSKANRKERKEMVVSEVTKMEEEWYKINAILRHILSGCKTALSQGRYRWQHDQVLKKLAETLDVCRHATNRGCSSAAKHHIQFIRQEGSAESTSLRAPARLLSPGKEWSMRVNLGRQLQFPREITITTLHPDIMGHLSAHQ</sequence>
<name>A0AAD7WVI2_9TELE</name>
<dbReference type="EMBL" id="JAINUG010000029">
    <property type="protein sequence ID" value="KAJ8409814.1"/>
    <property type="molecule type" value="Genomic_DNA"/>
</dbReference>
<dbReference type="Proteomes" id="UP001221898">
    <property type="component" value="Unassembled WGS sequence"/>
</dbReference>
<evidence type="ECO:0000313" key="1">
    <source>
        <dbReference type="EMBL" id="KAJ8409814.1"/>
    </source>
</evidence>
<proteinExistence type="predicted"/>
<comment type="caution">
    <text evidence="1">The sequence shown here is derived from an EMBL/GenBank/DDBJ whole genome shotgun (WGS) entry which is preliminary data.</text>
</comment>
<dbReference type="AlphaFoldDB" id="A0AAD7WVI2"/>
<evidence type="ECO:0000313" key="2">
    <source>
        <dbReference type="Proteomes" id="UP001221898"/>
    </source>
</evidence>
<organism evidence="1 2">
    <name type="scientific">Aldrovandia affinis</name>
    <dbReference type="NCBI Taxonomy" id="143900"/>
    <lineage>
        <taxon>Eukaryota</taxon>
        <taxon>Metazoa</taxon>
        <taxon>Chordata</taxon>
        <taxon>Craniata</taxon>
        <taxon>Vertebrata</taxon>
        <taxon>Euteleostomi</taxon>
        <taxon>Actinopterygii</taxon>
        <taxon>Neopterygii</taxon>
        <taxon>Teleostei</taxon>
        <taxon>Notacanthiformes</taxon>
        <taxon>Halosauridae</taxon>
        <taxon>Aldrovandia</taxon>
    </lineage>
</organism>
<reference evidence="1" key="1">
    <citation type="journal article" date="2023" name="Science">
        <title>Genome structures resolve the early diversification of teleost fishes.</title>
        <authorList>
            <person name="Parey E."/>
            <person name="Louis A."/>
            <person name="Montfort J."/>
            <person name="Bouchez O."/>
            <person name="Roques C."/>
            <person name="Iampietro C."/>
            <person name="Lluch J."/>
            <person name="Castinel A."/>
            <person name="Donnadieu C."/>
            <person name="Desvignes T."/>
            <person name="Floi Bucao C."/>
            <person name="Jouanno E."/>
            <person name="Wen M."/>
            <person name="Mejri S."/>
            <person name="Dirks R."/>
            <person name="Jansen H."/>
            <person name="Henkel C."/>
            <person name="Chen W.J."/>
            <person name="Zahm M."/>
            <person name="Cabau C."/>
            <person name="Klopp C."/>
            <person name="Thompson A.W."/>
            <person name="Robinson-Rechavi M."/>
            <person name="Braasch I."/>
            <person name="Lecointre G."/>
            <person name="Bobe J."/>
            <person name="Postlethwait J.H."/>
            <person name="Berthelot C."/>
            <person name="Roest Crollius H."/>
            <person name="Guiguen Y."/>
        </authorList>
    </citation>
    <scope>NUCLEOTIDE SEQUENCE</scope>
    <source>
        <strain evidence="1">NC1722</strain>
    </source>
</reference>
<accession>A0AAD7WVI2</accession>